<proteinExistence type="predicted"/>
<comment type="caution">
    <text evidence="4">The sequence shown here is derived from an EMBL/GenBank/DDBJ whole genome shotgun (WGS) entry which is preliminary data.</text>
</comment>
<dbReference type="PANTHER" id="PTHR24171">
    <property type="entry name" value="ANKYRIN REPEAT DOMAIN-CONTAINING PROTEIN 39-RELATED"/>
    <property type="match status" value="1"/>
</dbReference>
<evidence type="ECO:0000313" key="5">
    <source>
        <dbReference type="Proteomes" id="UP001178507"/>
    </source>
</evidence>
<evidence type="ECO:0000256" key="3">
    <source>
        <dbReference type="PROSITE-ProRule" id="PRU00023"/>
    </source>
</evidence>
<evidence type="ECO:0000256" key="2">
    <source>
        <dbReference type="ARBA" id="ARBA00023043"/>
    </source>
</evidence>
<protein>
    <recommendedName>
        <fullName evidence="6">Ankyrin repeat domain-containing protein</fullName>
    </recommendedName>
</protein>
<dbReference type="SMART" id="SM00248">
    <property type="entry name" value="ANK"/>
    <property type="match status" value="3"/>
</dbReference>
<organism evidence="4 5">
    <name type="scientific">Effrenium voratum</name>
    <dbReference type="NCBI Taxonomy" id="2562239"/>
    <lineage>
        <taxon>Eukaryota</taxon>
        <taxon>Sar</taxon>
        <taxon>Alveolata</taxon>
        <taxon>Dinophyceae</taxon>
        <taxon>Suessiales</taxon>
        <taxon>Symbiodiniaceae</taxon>
        <taxon>Effrenium</taxon>
    </lineage>
</organism>
<dbReference type="AlphaFoldDB" id="A0AA36JHN9"/>
<name>A0AA36JHN9_9DINO</name>
<sequence>MAAGTWRDGARFCEIANEAEKKSKAGEAGKLFGRLLTPEVVEELHAAFIWAEDGAMDPLDGWKRFCSMLQETEKIRGAIDAPLRDTGERATHRAAETGKLQNLKWLLDNRADINATTAPALELSPAGDVSLGLTPVLVAASFGQTKALELLASLGADLNLARADGATALDLAADKDHAETVSWLEQNGAVRGLT</sequence>
<keyword evidence="2 3" id="KW-0040">ANK repeat</keyword>
<feature type="repeat" description="ANK" evidence="3">
    <location>
        <begin position="131"/>
        <end position="163"/>
    </location>
</feature>
<keyword evidence="5" id="KW-1185">Reference proteome</keyword>
<dbReference type="Proteomes" id="UP001178507">
    <property type="component" value="Unassembled WGS sequence"/>
</dbReference>
<reference evidence="4" key="1">
    <citation type="submission" date="2023-08" db="EMBL/GenBank/DDBJ databases">
        <authorList>
            <person name="Chen Y."/>
            <person name="Shah S."/>
            <person name="Dougan E. K."/>
            <person name="Thang M."/>
            <person name="Chan C."/>
        </authorList>
    </citation>
    <scope>NUCLEOTIDE SEQUENCE</scope>
</reference>
<dbReference type="Pfam" id="PF00023">
    <property type="entry name" value="Ank"/>
    <property type="match status" value="1"/>
</dbReference>
<dbReference type="InterPro" id="IPR002110">
    <property type="entry name" value="Ankyrin_rpt"/>
</dbReference>
<gene>
    <name evidence="4" type="ORF">EVOR1521_LOCUS27473</name>
</gene>
<evidence type="ECO:0000313" key="4">
    <source>
        <dbReference type="EMBL" id="CAJ1405193.1"/>
    </source>
</evidence>
<dbReference type="PROSITE" id="PS50088">
    <property type="entry name" value="ANK_REPEAT"/>
    <property type="match status" value="2"/>
</dbReference>
<feature type="repeat" description="ANK" evidence="3">
    <location>
        <begin position="86"/>
        <end position="118"/>
    </location>
</feature>
<evidence type="ECO:0000256" key="1">
    <source>
        <dbReference type="ARBA" id="ARBA00022737"/>
    </source>
</evidence>
<dbReference type="EMBL" id="CAUJNA010003572">
    <property type="protein sequence ID" value="CAJ1405193.1"/>
    <property type="molecule type" value="Genomic_DNA"/>
</dbReference>
<dbReference type="Gene3D" id="1.25.40.20">
    <property type="entry name" value="Ankyrin repeat-containing domain"/>
    <property type="match status" value="1"/>
</dbReference>
<dbReference type="SUPFAM" id="SSF48403">
    <property type="entry name" value="Ankyrin repeat"/>
    <property type="match status" value="1"/>
</dbReference>
<evidence type="ECO:0008006" key="6">
    <source>
        <dbReference type="Google" id="ProtNLM"/>
    </source>
</evidence>
<dbReference type="PROSITE" id="PS50297">
    <property type="entry name" value="ANK_REP_REGION"/>
    <property type="match status" value="1"/>
</dbReference>
<accession>A0AA36JHN9</accession>
<dbReference type="InterPro" id="IPR036770">
    <property type="entry name" value="Ankyrin_rpt-contain_sf"/>
</dbReference>
<dbReference type="Pfam" id="PF12796">
    <property type="entry name" value="Ank_2"/>
    <property type="match status" value="1"/>
</dbReference>
<keyword evidence="1" id="KW-0677">Repeat</keyword>